<feature type="transmembrane region" description="Helical" evidence="1">
    <location>
        <begin position="106"/>
        <end position="125"/>
    </location>
</feature>
<accession>L7KJB5</accession>
<keyword evidence="3" id="KW-1185">Reference proteome</keyword>
<feature type="transmembrane region" description="Helical" evidence="1">
    <location>
        <begin position="25"/>
        <end position="49"/>
    </location>
</feature>
<evidence type="ECO:0000256" key="1">
    <source>
        <dbReference type="SAM" id="Phobius"/>
    </source>
</evidence>
<keyword evidence="1" id="KW-1133">Transmembrane helix</keyword>
<dbReference type="EMBL" id="BANR01000006">
    <property type="protein sequence ID" value="GAC48704.1"/>
    <property type="molecule type" value="Genomic_DNA"/>
</dbReference>
<evidence type="ECO:0000313" key="2">
    <source>
        <dbReference type="EMBL" id="GAC48704.1"/>
    </source>
</evidence>
<dbReference type="Proteomes" id="UP000010988">
    <property type="component" value="Unassembled WGS sequence"/>
</dbReference>
<organism evidence="2 3">
    <name type="scientific">Gordonia aichiensis NBRC 108223</name>
    <dbReference type="NCBI Taxonomy" id="1220583"/>
    <lineage>
        <taxon>Bacteria</taxon>
        <taxon>Bacillati</taxon>
        <taxon>Actinomycetota</taxon>
        <taxon>Actinomycetes</taxon>
        <taxon>Mycobacteriales</taxon>
        <taxon>Gordoniaceae</taxon>
        <taxon>Gordonia</taxon>
    </lineage>
</organism>
<protein>
    <submittedName>
        <fullName evidence="2">Uncharacterized protein</fullName>
    </submittedName>
</protein>
<dbReference type="RefSeq" id="WP_005174167.1">
    <property type="nucleotide sequence ID" value="NZ_BANR01000006.1"/>
</dbReference>
<evidence type="ECO:0000313" key="3">
    <source>
        <dbReference type="Proteomes" id="UP000010988"/>
    </source>
</evidence>
<keyword evidence="1" id="KW-0812">Transmembrane</keyword>
<feature type="transmembrane region" description="Helical" evidence="1">
    <location>
        <begin position="69"/>
        <end position="94"/>
    </location>
</feature>
<dbReference type="AlphaFoldDB" id="L7KJB5"/>
<comment type="caution">
    <text evidence="2">The sequence shown here is derived from an EMBL/GenBank/DDBJ whole genome shotgun (WGS) entry which is preliminary data.</text>
</comment>
<proteinExistence type="predicted"/>
<dbReference type="STRING" id="1220583.GOACH_06_02010"/>
<sequence>MSSIPTPESTDARRRTTLQTARRRTAISFGSLVLTVAAVAGGFIVVLLGTVDGDGSGGDDAVTHLGVGMVVVGGLFGLISLVTMITGLFATVAATREHRYSRAQITSAWIGTALNIGVHLFFPILRSLVL</sequence>
<gene>
    <name evidence="2" type="ORF">GOACH_06_02010</name>
</gene>
<keyword evidence="1" id="KW-0472">Membrane</keyword>
<reference evidence="2 3" key="1">
    <citation type="submission" date="2012-12" db="EMBL/GenBank/DDBJ databases">
        <title>Whole genome shotgun sequence of Gordonia aichiensis NBRC 108223.</title>
        <authorList>
            <person name="Isaki-Nakamura S."/>
            <person name="Hosoyama A."/>
            <person name="Tsuchikane K."/>
            <person name="Ando Y."/>
            <person name="Baba S."/>
            <person name="Ohji S."/>
            <person name="Hamada M."/>
            <person name="Tamura T."/>
            <person name="Yamazoe A."/>
            <person name="Yamazaki S."/>
            <person name="Fujita N."/>
        </authorList>
    </citation>
    <scope>NUCLEOTIDE SEQUENCE [LARGE SCALE GENOMIC DNA]</scope>
    <source>
        <strain evidence="2 3">NBRC 108223</strain>
    </source>
</reference>
<name>L7KJB5_9ACTN</name>